<keyword evidence="3 6" id="KW-0812">Transmembrane</keyword>
<organism evidence="9 10">
    <name type="scientific">Runella defluvii</name>
    <dbReference type="NCBI Taxonomy" id="370973"/>
    <lineage>
        <taxon>Bacteria</taxon>
        <taxon>Pseudomonadati</taxon>
        <taxon>Bacteroidota</taxon>
        <taxon>Cytophagia</taxon>
        <taxon>Cytophagales</taxon>
        <taxon>Spirosomataceae</taxon>
        <taxon>Runella</taxon>
    </lineage>
</organism>
<evidence type="ECO:0000313" key="10">
    <source>
        <dbReference type="Proteomes" id="UP000541352"/>
    </source>
</evidence>
<evidence type="ECO:0000259" key="8">
    <source>
        <dbReference type="Pfam" id="PF12704"/>
    </source>
</evidence>
<feature type="transmembrane region" description="Helical" evidence="6">
    <location>
        <begin position="755"/>
        <end position="778"/>
    </location>
</feature>
<keyword evidence="5 6" id="KW-0472">Membrane</keyword>
<keyword evidence="2" id="KW-1003">Cell membrane</keyword>
<protein>
    <submittedName>
        <fullName evidence="9">Putative ABC transport system permease protein</fullName>
    </submittedName>
</protein>
<keyword evidence="4 6" id="KW-1133">Transmembrane helix</keyword>
<accession>A0A7W5ZR09</accession>
<dbReference type="GO" id="GO:0022857">
    <property type="term" value="F:transmembrane transporter activity"/>
    <property type="evidence" value="ECO:0007669"/>
    <property type="project" value="TreeGrafter"/>
</dbReference>
<comment type="caution">
    <text evidence="9">The sequence shown here is derived from an EMBL/GenBank/DDBJ whole genome shotgun (WGS) entry which is preliminary data.</text>
</comment>
<evidence type="ECO:0000256" key="6">
    <source>
        <dbReference type="SAM" id="Phobius"/>
    </source>
</evidence>
<feature type="transmembrane region" description="Helical" evidence="6">
    <location>
        <begin position="21"/>
        <end position="41"/>
    </location>
</feature>
<evidence type="ECO:0000256" key="3">
    <source>
        <dbReference type="ARBA" id="ARBA00022692"/>
    </source>
</evidence>
<evidence type="ECO:0000256" key="5">
    <source>
        <dbReference type="ARBA" id="ARBA00023136"/>
    </source>
</evidence>
<feature type="domain" description="ABC3 transporter permease C-terminal" evidence="7">
    <location>
        <begin position="672"/>
        <end position="783"/>
    </location>
</feature>
<evidence type="ECO:0000256" key="1">
    <source>
        <dbReference type="ARBA" id="ARBA00004651"/>
    </source>
</evidence>
<feature type="transmembrane region" description="Helical" evidence="6">
    <location>
        <begin position="365"/>
        <end position="385"/>
    </location>
</feature>
<feature type="transmembrane region" description="Helical" evidence="6">
    <location>
        <begin position="269"/>
        <end position="289"/>
    </location>
</feature>
<evidence type="ECO:0000259" key="7">
    <source>
        <dbReference type="Pfam" id="PF02687"/>
    </source>
</evidence>
<proteinExistence type="predicted"/>
<dbReference type="InterPro" id="IPR025857">
    <property type="entry name" value="MacB_PCD"/>
</dbReference>
<evidence type="ECO:0000313" key="9">
    <source>
        <dbReference type="EMBL" id="MBB3842058.1"/>
    </source>
</evidence>
<feature type="transmembrane region" description="Helical" evidence="6">
    <location>
        <begin position="713"/>
        <end position="735"/>
    </location>
</feature>
<sequence length="792" mass="88633">MLRNHLKIALRNLWKNRLFTGINLLGMSIGMACVVVLVLFAQKSLMFDAFHEKSDRLFYVQTESGGKTHTNTVYPILGQLLKDYPEIETGTHVQSWYWPWMHHATKDVQPRSLFVDSTFFDVFSFPLKYGNAATALRDRNSLVIGEKNALHLFGEGNPVGKTIVLDDTLPMKVSGVLAELPANSSQQFEALLPIAILEQQPSFKESADWYNTFANVFVILKKGANKAALEAKLPTLVKTHFSPDSQKQTLHLSAFTHYIHDQNPTFKNLIYGAVGIAVFLLLIISINLINLNMAAALPRVKEVAVRQVVGASRGIVLRQFWTESGLVMLLSLVLATGFAVYYLIPSFNELRKQNMQLHISWTQDYPTVLTIVGITMLVTFIAGTYPARYLMSLNTPDAVKGKLSADPRQGRLRQNSLIVLQFALAVVLIVGTIGLRQQVSFMKNADLGFDRKNVLVFQTDLSYKNETTAVSEGRVILDQLRQNPNVVSFTTSQVVPMRYWQNFNSYYPEGNDAKKIGLRHVSGGEKYFETLKIPMIEGRGFRDNSADSANNAVVINEAAMKAFGWQTAVGKRIRQNNNDAVYTVIGVTKDFHYQSLKDEVEPLLHWYGGKQQLSSYLTVRLTDEAKGKELVSQLEARFKKIPARRGLDHFYLDEEVNKVYESISNILQMTGFVTLIAILTACAGIFGLISLVAKQRTKEIGIRKTLGASVANITALLSADFMKLVTISLFIALPISYWLGKKLLQSFAYRVELQWWYLGLASFFALAIALVSVAFQAIRAALANPVKSLKSE</sequence>
<feature type="transmembrane region" description="Helical" evidence="6">
    <location>
        <begin position="417"/>
        <end position="435"/>
    </location>
</feature>
<dbReference type="GO" id="GO:0005886">
    <property type="term" value="C:plasma membrane"/>
    <property type="evidence" value="ECO:0007669"/>
    <property type="project" value="UniProtKB-SubCell"/>
</dbReference>
<comment type="subcellular location">
    <subcellularLocation>
        <location evidence="1">Cell membrane</location>
        <topology evidence="1">Multi-pass membrane protein</topology>
    </subcellularLocation>
</comment>
<feature type="transmembrane region" description="Helical" evidence="6">
    <location>
        <begin position="326"/>
        <end position="345"/>
    </location>
</feature>
<feature type="domain" description="MacB-like periplasmic core" evidence="8">
    <location>
        <begin position="423"/>
        <end position="636"/>
    </location>
</feature>
<reference evidence="9 10" key="1">
    <citation type="submission" date="2020-08" db="EMBL/GenBank/DDBJ databases">
        <title>Genomic Encyclopedia of Type Strains, Phase IV (KMG-IV): sequencing the most valuable type-strain genomes for metagenomic binning, comparative biology and taxonomic classification.</title>
        <authorList>
            <person name="Goeker M."/>
        </authorList>
    </citation>
    <scope>NUCLEOTIDE SEQUENCE [LARGE SCALE GENOMIC DNA]</scope>
    <source>
        <strain evidence="9 10">DSM 17976</strain>
    </source>
</reference>
<dbReference type="EMBL" id="JACIBY010000025">
    <property type="protein sequence ID" value="MBB3842058.1"/>
    <property type="molecule type" value="Genomic_DNA"/>
</dbReference>
<dbReference type="AlphaFoldDB" id="A0A7W5ZR09"/>
<feature type="domain" description="MacB-like periplasmic core" evidence="8">
    <location>
        <begin position="20"/>
        <end position="234"/>
    </location>
</feature>
<feature type="transmembrane region" description="Helical" evidence="6">
    <location>
        <begin position="672"/>
        <end position="693"/>
    </location>
</feature>
<evidence type="ECO:0000256" key="4">
    <source>
        <dbReference type="ARBA" id="ARBA00022989"/>
    </source>
</evidence>
<name>A0A7W5ZR09_9BACT</name>
<dbReference type="Pfam" id="PF02687">
    <property type="entry name" value="FtsX"/>
    <property type="match status" value="2"/>
</dbReference>
<gene>
    <name evidence="9" type="ORF">FHS57_006087</name>
</gene>
<dbReference type="Proteomes" id="UP000541352">
    <property type="component" value="Unassembled WGS sequence"/>
</dbReference>
<feature type="domain" description="ABC3 transporter permease C-terminal" evidence="7">
    <location>
        <begin position="276"/>
        <end position="394"/>
    </location>
</feature>
<dbReference type="InterPro" id="IPR050250">
    <property type="entry name" value="Macrolide_Exporter_MacB"/>
</dbReference>
<dbReference type="RefSeq" id="WP_183980147.1">
    <property type="nucleotide sequence ID" value="NZ_JACIBY010000025.1"/>
</dbReference>
<evidence type="ECO:0000256" key="2">
    <source>
        <dbReference type="ARBA" id="ARBA00022475"/>
    </source>
</evidence>
<keyword evidence="10" id="KW-1185">Reference proteome</keyword>
<dbReference type="InterPro" id="IPR003838">
    <property type="entry name" value="ABC3_permease_C"/>
</dbReference>
<dbReference type="PROSITE" id="PS51257">
    <property type="entry name" value="PROKAR_LIPOPROTEIN"/>
    <property type="match status" value="1"/>
</dbReference>
<dbReference type="Pfam" id="PF12704">
    <property type="entry name" value="MacB_PCD"/>
    <property type="match status" value="2"/>
</dbReference>
<dbReference type="PANTHER" id="PTHR30572">
    <property type="entry name" value="MEMBRANE COMPONENT OF TRANSPORTER-RELATED"/>
    <property type="match status" value="1"/>
</dbReference>
<dbReference type="PANTHER" id="PTHR30572:SF18">
    <property type="entry name" value="ABC-TYPE MACROLIDE FAMILY EXPORT SYSTEM PERMEASE COMPONENT 2"/>
    <property type="match status" value="1"/>
</dbReference>